<proteinExistence type="predicted"/>
<dbReference type="InterPro" id="IPR011437">
    <property type="entry name" value="DUF1540"/>
</dbReference>
<dbReference type="Proteomes" id="UP000249522">
    <property type="component" value="Unassembled WGS sequence"/>
</dbReference>
<evidence type="ECO:0000259" key="1">
    <source>
        <dbReference type="Pfam" id="PF07561"/>
    </source>
</evidence>
<comment type="caution">
    <text evidence="2">The sequence shown here is derived from an EMBL/GenBank/DDBJ whole genome shotgun (WGS) entry which is preliminary data.</text>
</comment>
<sequence length="69" mass="7428">MPEGVKCSVSNCTFWGQGNQCNANEIMVDIDKHGSVDYSSEFAGGLGTDHQDTAPQSSTTCCHTFKPKE</sequence>
<dbReference type="RefSeq" id="WP_111148730.1">
    <property type="nucleotide sequence ID" value="NZ_QKRB01000055.1"/>
</dbReference>
<protein>
    <submittedName>
        <fullName evidence="2">DUF1540 domain-containing protein</fullName>
    </submittedName>
</protein>
<evidence type="ECO:0000313" key="2">
    <source>
        <dbReference type="EMBL" id="PZD93920.1"/>
    </source>
</evidence>
<reference evidence="2 3" key="1">
    <citation type="submission" date="2018-06" db="EMBL/GenBank/DDBJ databases">
        <title>Paenibacillus imtechensis sp. nov.</title>
        <authorList>
            <person name="Pinnaka A.K."/>
            <person name="Singh H."/>
            <person name="Kaur M."/>
        </authorList>
    </citation>
    <scope>NUCLEOTIDE SEQUENCE [LARGE SCALE GENOMIC DNA]</scope>
    <source>
        <strain evidence="2 3">SMB1</strain>
    </source>
</reference>
<evidence type="ECO:0000313" key="3">
    <source>
        <dbReference type="Proteomes" id="UP000249522"/>
    </source>
</evidence>
<dbReference type="Pfam" id="PF07561">
    <property type="entry name" value="DUF1540"/>
    <property type="match status" value="1"/>
</dbReference>
<feature type="domain" description="DUF1540" evidence="1">
    <location>
        <begin position="5"/>
        <end position="65"/>
    </location>
</feature>
<dbReference type="EMBL" id="QKRB01000055">
    <property type="protein sequence ID" value="PZD93920.1"/>
    <property type="molecule type" value="Genomic_DNA"/>
</dbReference>
<keyword evidence="3" id="KW-1185">Reference proteome</keyword>
<name>A0A2W1L715_9BACL</name>
<organism evidence="2 3">
    <name type="scientific">Paenibacillus sambharensis</name>
    <dbReference type="NCBI Taxonomy" id="1803190"/>
    <lineage>
        <taxon>Bacteria</taxon>
        <taxon>Bacillati</taxon>
        <taxon>Bacillota</taxon>
        <taxon>Bacilli</taxon>
        <taxon>Bacillales</taxon>
        <taxon>Paenibacillaceae</taxon>
        <taxon>Paenibacillus</taxon>
    </lineage>
</organism>
<dbReference type="OrthoDB" id="1681234at2"/>
<accession>A0A2W1L715</accession>
<gene>
    <name evidence="2" type="ORF">DNH61_20710</name>
</gene>
<dbReference type="AlphaFoldDB" id="A0A2W1L715"/>